<proteinExistence type="predicted"/>
<protein>
    <recommendedName>
        <fullName evidence="1">DUF559 domain-containing protein</fullName>
    </recommendedName>
</protein>
<reference evidence="2 3" key="1">
    <citation type="journal article" date="2017" name="Nature">
        <title>Atmospheric trace gases support primary production in Antarctic desert surface soil.</title>
        <authorList>
            <person name="Ji M."/>
            <person name="Greening C."/>
            <person name="Vanwonterghem I."/>
            <person name="Carere C.R."/>
            <person name="Bay S.K."/>
            <person name="Steen J.A."/>
            <person name="Montgomery K."/>
            <person name="Lines T."/>
            <person name="Beardall J."/>
            <person name="van Dorst J."/>
            <person name="Snape I."/>
            <person name="Stott M.B."/>
            <person name="Hugenholtz P."/>
            <person name="Ferrari B.C."/>
        </authorList>
    </citation>
    <scope>NUCLEOTIDE SEQUENCE [LARGE SCALE GENOMIC DNA]</scope>
    <source>
        <strain evidence="2">RRmetagenome_bin12</strain>
    </source>
</reference>
<evidence type="ECO:0000259" key="1">
    <source>
        <dbReference type="Pfam" id="PF04480"/>
    </source>
</evidence>
<sequence>MEPSLATVARAQMALFTLDQALAAGYSLRQVQHRRESGCWDQVHAGVYRVAGAPSSWDQRLRAACLAAGAGAVASHRSAARLWGLDERGCPAIELSVCAGRYHRLDGVVVHRSSDLGPTSTTRRIGIPVTTPIRTLVDLGAVERPRCVERALDLALSRRLVTLAALHSALDLVARRGRRGAGILRSLLDERSGSDGLAESVLEARMLRLCRSQGLAEPVCQHPVLKGGRLVGRIDFAYPGDLVAIEVDGYESHASLGAFRHDRSRQNELVEMGWTVLRFTWDDVVHHPARVARAVNAVRRARSNTGC</sequence>
<dbReference type="Proteomes" id="UP000248724">
    <property type="component" value="Unassembled WGS sequence"/>
</dbReference>
<evidence type="ECO:0000313" key="2">
    <source>
        <dbReference type="EMBL" id="PZR80169.1"/>
    </source>
</evidence>
<organism evidence="2 3">
    <name type="scientific">Candidatus Aeolococcus gillhamiae</name>
    <dbReference type="NCBI Taxonomy" id="3127015"/>
    <lineage>
        <taxon>Bacteria</taxon>
        <taxon>Bacillati</taxon>
        <taxon>Candidatus Dormiibacterota</taxon>
        <taxon>Candidatus Dormibacteria</taxon>
        <taxon>Candidatus Aeolococcales</taxon>
        <taxon>Candidatus Aeolococcaceae</taxon>
        <taxon>Candidatus Aeolococcus</taxon>
    </lineage>
</organism>
<accession>A0A2W5Z4C1</accession>
<feature type="domain" description="DUF559" evidence="1">
    <location>
        <begin position="234"/>
        <end position="296"/>
    </location>
</feature>
<comment type="caution">
    <text evidence="2">The sequence shown here is derived from an EMBL/GenBank/DDBJ whole genome shotgun (WGS) entry which is preliminary data.</text>
</comment>
<dbReference type="InterPro" id="IPR011335">
    <property type="entry name" value="Restrct_endonuc-II-like"/>
</dbReference>
<dbReference type="Pfam" id="PF04480">
    <property type="entry name" value="DUF559"/>
    <property type="match status" value="1"/>
</dbReference>
<dbReference type="SUPFAM" id="SSF52980">
    <property type="entry name" value="Restriction endonuclease-like"/>
    <property type="match status" value="1"/>
</dbReference>
<name>A0A2W5Z4C1_9BACT</name>
<dbReference type="AlphaFoldDB" id="A0A2W5Z4C1"/>
<gene>
    <name evidence="2" type="ORF">DLM65_08915</name>
</gene>
<dbReference type="EMBL" id="QHBU01000168">
    <property type="protein sequence ID" value="PZR80169.1"/>
    <property type="molecule type" value="Genomic_DNA"/>
</dbReference>
<evidence type="ECO:0000313" key="3">
    <source>
        <dbReference type="Proteomes" id="UP000248724"/>
    </source>
</evidence>
<dbReference type="InterPro" id="IPR007569">
    <property type="entry name" value="DUF559"/>
</dbReference>
<dbReference type="Gene3D" id="3.40.960.10">
    <property type="entry name" value="VSR Endonuclease"/>
    <property type="match status" value="1"/>
</dbReference>